<accession>A0A8W8NZQ0</accession>
<keyword evidence="2" id="KW-1185">Reference proteome</keyword>
<evidence type="ECO:0000313" key="1">
    <source>
        <dbReference type="EnsemblMetazoa" id="G8547.1:cds"/>
    </source>
</evidence>
<dbReference type="EnsemblMetazoa" id="G8547.1">
    <property type="protein sequence ID" value="G8547.1:cds"/>
    <property type="gene ID" value="G8547"/>
</dbReference>
<evidence type="ECO:0008006" key="3">
    <source>
        <dbReference type="Google" id="ProtNLM"/>
    </source>
</evidence>
<evidence type="ECO:0000313" key="2">
    <source>
        <dbReference type="Proteomes" id="UP000005408"/>
    </source>
</evidence>
<dbReference type="AlphaFoldDB" id="A0A8W8NZQ0"/>
<sequence>MEYVKLKSRLPDLSTPTKRNLPIPPLLQLLVTLRFLGTGATHILVGDDVKISRSTTGRCIRQVSALIANLAPNYISFFKGRSGAPSDAGVCTYCRFLLR</sequence>
<proteinExistence type="predicted"/>
<organism evidence="1 2">
    <name type="scientific">Magallana gigas</name>
    <name type="common">Pacific oyster</name>
    <name type="synonym">Crassostrea gigas</name>
    <dbReference type="NCBI Taxonomy" id="29159"/>
    <lineage>
        <taxon>Eukaryota</taxon>
        <taxon>Metazoa</taxon>
        <taxon>Spiralia</taxon>
        <taxon>Lophotrochozoa</taxon>
        <taxon>Mollusca</taxon>
        <taxon>Bivalvia</taxon>
        <taxon>Autobranchia</taxon>
        <taxon>Pteriomorphia</taxon>
        <taxon>Ostreida</taxon>
        <taxon>Ostreoidea</taxon>
        <taxon>Ostreidae</taxon>
        <taxon>Magallana</taxon>
    </lineage>
</organism>
<dbReference type="Proteomes" id="UP000005408">
    <property type="component" value="Unassembled WGS sequence"/>
</dbReference>
<name>A0A8W8NZQ0_MAGGI</name>
<reference evidence="1" key="1">
    <citation type="submission" date="2022-08" db="UniProtKB">
        <authorList>
            <consortium name="EnsemblMetazoa"/>
        </authorList>
    </citation>
    <scope>IDENTIFICATION</scope>
    <source>
        <strain evidence="1">05x7-T-G4-1.051#20</strain>
    </source>
</reference>
<protein>
    <recommendedName>
        <fullName evidence="3">Nuclease HARBI1</fullName>
    </recommendedName>
</protein>